<accession>A0AAV5W6K0</accession>
<name>A0AAV5W6K0_9BILA</name>
<dbReference type="AlphaFoldDB" id="A0AAV5W6K0"/>
<gene>
    <name evidence="1" type="ORF">PFISCL1PPCAC_18677</name>
</gene>
<comment type="caution">
    <text evidence="1">The sequence shown here is derived from an EMBL/GenBank/DDBJ whole genome shotgun (WGS) entry which is preliminary data.</text>
</comment>
<sequence length="62" mass="7258">FSNMLILRNQSFARKRQLSIFEPTPELAPHQISLALNDYGFEPFPSKMFKVRLITPVENYSE</sequence>
<evidence type="ECO:0000313" key="2">
    <source>
        <dbReference type="Proteomes" id="UP001432322"/>
    </source>
</evidence>
<feature type="non-terminal residue" evidence="1">
    <location>
        <position position="62"/>
    </location>
</feature>
<feature type="non-terminal residue" evidence="1">
    <location>
        <position position="1"/>
    </location>
</feature>
<evidence type="ECO:0000313" key="1">
    <source>
        <dbReference type="EMBL" id="GMT27380.1"/>
    </source>
</evidence>
<protein>
    <submittedName>
        <fullName evidence="1">Uncharacterized protein</fullName>
    </submittedName>
</protein>
<dbReference type="Proteomes" id="UP001432322">
    <property type="component" value="Unassembled WGS sequence"/>
</dbReference>
<reference evidence="1" key="1">
    <citation type="submission" date="2023-10" db="EMBL/GenBank/DDBJ databases">
        <title>Genome assembly of Pristionchus species.</title>
        <authorList>
            <person name="Yoshida K."/>
            <person name="Sommer R.J."/>
        </authorList>
    </citation>
    <scope>NUCLEOTIDE SEQUENCE</scope>
    <source>
        <strain evidence="1">RS5133</strain>
    </source>
</reference>
<dbReference type="EMBL" id="BTSY01000005">
    <property type="protein sequence ID" value="GMT27380.1"/>
    <property type="molecule type" value="Genomic_DNA"/>
</dbReference>
<organism evidence="1 2">
    <name type="scientific">Pristionchus fissidentatus</name>
    <dbReference type="NCBI Taxonomy" id="1538716"/>
    <lineage>
        <taxon>Eukaryota</taxon>
        <taxon>Metazoa</taxon>
        <taxon>Ecdysozoa</taxon>
        <taxon>Nematoda</taxon>
        <taxon>Chromadorea</taxon>
        <taxon>Rhabditida</taxon>
        <taxon>Rhabditina</taxon>
        <taxon>Diplogasteromorpha</taxon>
        <taxon>Diplogasteroidea</taxon>
        <taxon>Neodiplogasteridae</taxon>
        <taxon>Pristionchus</taxon>
    </lineage>
</organism>
<proteinExistence type="predicted"/>
<keyword evidence="2" id="KW-1185">Reference proteome</keyword>